<comment type="caution">
    <text evidence="1">The sequence shown here is derived from an EMBL/GenBank/DDBJ whole genome shotgun (WGS) entry which is preliminary data.</text>
</comment>
<dbReference type="AlphaFoldDB" id="A0A813IP86"/>
<gene>
    <name evidence="1" type="ORF">PGLA2088_LOCUS10855</name>
</gene>
<evidence type="ECO:0000313" key="1">
    <source>
        <dbReference type="EMBL" id="CAE8654170.1"/>
    </source>
</evidence>
<protein>
    <submittedName>
        <fullName evidence="1">Uncharacterized protein</fullName>
    </submittedName>
</protein>
<dbReference type="Proteomes" id="UP000626109">
    <property type="component" value="Unassembled WGS sequence"/>
</dbReference>
<accession>A0A813IP86</accession>
<organism evidence="1 2">
    <name type="scientific">Polarella glacialis</name>
    <name type="common">Dinoflagellate</name>
    <dbReference type="NCBI Taxonomy" id="89957"/>
    <lineage>
        <taxon>Eukaryota</taxon>
        <taxon>Sar</taxon>
        <taxon>Alveolata</taxon>
        <taxon>Dinophyceae</taxon>
        <taxon>Suessiales</taxon>
        <taxon>Suessiaceae</taxon>
        <taxon>Polarella</taxon>
    </lineage>
</organism>
<proteinExistence type="predicted"/>
<name>A0A813IP86_POLGL</name>
<evidence type="ECO:0000313" key="2">
    <source>
        <dbReference type="Proteomes" id="UP000626109"/>
    </source>
</evidence>
<sequence length="221" mass="23986">MRLQMHPLHRLLLARIHFLFRRQVRYFTGVLAMAALEAGRTSFSFSPLSAISECDSVVGQVGEGDGSMNDGDEVFLTDLQQQVLDMQPGLASIGDHPDPVLAVGAASAEQPAAADALDELVPLDQGDTDPAVLNDFHLPHDFMSSRPSAVVAGLSFQNDVTNSSNWRNKKLSSLEALISILRNVDALADGHFDKAFAKMRGLRQSQCNEQRVACRVDLSLG</sequence>
<reference evidence="1" key="1">
    <citation type="submission" date="2021-02" db="EMBL/GenBank/DDBJ databases">
        <authorList>
            <person name="Dougan E. K."/>
            <person name="Rhodes N."/>
            <person name="Thang M."/>
            <person name="Chan C."/>
        </authorList>
    </citation>
    <scope>NUCLEOTIDE SEQUENCE</scope>
</reference>
<dbReference type="EMBL" id="CAJNNW010012334">
    <property type="protein sequence ID" value="CAE8654170.1"/>
    <property type="molecule type" value="Genomic_DNA"/>
</dbReference>